<dbReference type="AlphaFoldDB" id="A0A1X2ISM9"/>
<gene>
    <name evidence="2" type="ORF">BCR42DRAFT_407693</name>
</gene>
<feature type="compositionally biased region" description="Polar residues" evidence="1">
    <location>
        <begin position="195"/>
        <end position="218"/>
    </location>
</feature>
<dbReference type="EMBL" id="MCGE01000005">
    <property type="protein sequence ID" value="ORZ21519.1"/>
    <property type="molecule type" value="Genomic_DNA"/>
</dbReference>
<feature type="compositionally biased region" description="Polar residues" evidence="1">
    <location>
        <begin position="436"/>
        <end position="445"/>
    </location>
</feature>
<feature type="compositionally biased region" description="Basic and acidic residues" evidence="1">
    <location>
        <begin position="368"/>
        <end position="385"/>
    </location>
</feature>
<protein>
    <submittedName>
        <fullName evidence="2">Uncharacterized protein</fullName>
    </submittedName>
</protein>
<evidence type="ECO:0000256" key="1">
    <source>
        <dbReference type="SAM" id="MobiDB-lite"/>
    </source>
</evidence>
<reference evidence="2 3" key="1">
    <citation type="submission" date="2016-07" db="EMBL/GenBank/DDBJ databases">
        <title>Pervasive Adenine N6-methylation of Active Genes in Fungi.</title>
        <authorList>
            <consortium name="DOE Joint Genome Institute"/>
            <person name="Mondo S.J."/>
            <person name="Dannebaum R.O."/>
            <person name="Kuo R.C."/>
            <person name="Labutti K."/>
            <person name="Haridas S."/>
            <person name="Kuo A."/>
            <person name="Salamov A."/>
            <person name="Ahrendt S.R."/>
            <person name="Lipzen A."/>
            <person name="Sullivan W."/>
            <person name="Andreopoulos W.B."/>
            <person name="Clum A."/>
            <person name="Lindquist E."/>
            <person name="Daum C."/>
            <person name="Ramamoorthy G.K."/>
            <person name="Gryganskyi A."/>
            <person name="Culley D."/>
            <person name="Magnuson J.K."/>
            <person name="James T.Y."/>
            <person name="O'Malley M.A."/>
            <person name="Stajich J.E."/>
            <person name="Spatafora J.W."/>
            <person name="Visel A."/>
            <person name="Grigoriev I.V."/>
        </authorList>
    </citation>
    <scope>NUCLEOTIDE SEQUENCE [LARGE SCALE GENOMIC DNA]</scope>
    <source>
        <strain evidence="2 3">NRRL 1336</strain>
    </source>
</reference>
<feature type="compositionally biased region" description="Polar residues" evidence="1">
    <location>
        <begin position="317"/>
        <end position="328"/>
    </location>
</feature>
<proteinExistence type="predicted"/>
<keyword evidence="3" id="KW-1185">Reference proteome</keyword>
<evidence type="ECO:0000313" key="2">
    <source>
        <dbReference type="EMBL" id="ORZ21519.1"/>
    </source>
</evidence>
<name>A0A1X2ISM9_9FUNG</name>
<feature type="region of interest" description="Disordered" evidence="1">
    <location>
        <begin position="424"/>
        <end position="448"/>
    </location>
</feature>
<sequence length="554" mass="62910">MDHITIFVFYGSHNDSFTLTRNTTWSDLRISIQDQSGLLVTRLYHRNTKGDIETLSCDDDWKTLVHGCNTSWLQLSIDPTRTLDQAWHVNLNTEQDEFGTATHIDTRSQFEKTYFTTQFEFFGRLMDKYNDLIQRDDHIEAMMHQVAIRLTLHQKPTVDLVEIEAQLEKRLGNAGGGTTGTSSAIDHISEHNRVSVDSNGNFNRGLSRSTTLPPSTVSPLYDHIKRTPTAPSYSKHIDKPSISSLPSYKTQQIVKGTILGEWPAYSSLYPAPKSTHSMDETTSPNDLEYSPSLSLLDSNIHYHRQRSPISLYPQLPTLPSQPSEQTTHPIPDGMPLPLISTGIAPRSATTPNAISGRPSSWHCSKSASRHDDNYKPDKRHTMDCRWESTPKRQLYKDQRRALKLQQKELERAIRDLKRQEKLDKKEYRQKLHHQDQVNNETAIRKSSSLSSLSSSVSSIYSASSALNDSCLQQQNRLEITCYMPEISSSTEQQYGDINEKGMGGHQYDYGSDRYPHHQYGIDKTSQDDGGMTLLSGTLDRLSMNEDTELLPHRP</sequence>
<comment type="caution">
    <text evidence="2">The sequence shown here is derived from an EMBL/GenBank/DDBJ whole genome shotgun (WGS) entry which is preliminary data.</text>
</comment>
<feature type="region of interest" description="Disordered" evidence="1">
    <location>
        <begin position="195"/>
        <end position="221"/>
    </location>
</feature>
<evidence type="ECO:0000313" key="3">
    <source>
        <dbReference type="Proteomes" id="UP000193560"/>
    </source>
</evidence>
<feature type="compositionally biased region" description="Basic and acidic residues" evidence="1">
    <location>
        <begin position="424"/>
        <end position="435"/>
    </location>
</feature>
<accession>A0A1X2ISM9</accession>
<feature type="region of interest" description="Disordered" evidence="1">
    <location>
        <begin position="311"/>
        <end position="385"/>
    </location>
</feature>
<feature type="compositionally biased region" description="Polar residues" evidence="1">
    <location>
        <begin position="347"/>
        <end position="366"/>
    </location>
</feature>
<dbReference type="Proteomes" id="UP000193560">
    <property type="component" value="Unassembled WGS sequence"/>
</dbReference>
<organism evidence="2 3">
    <name type="scientific">Absidia repens</name>
    <dbReference type="NCBI Taxonomy" id="90262"/>
    <lineage>
        <taxon>Eukaryota</taxon>
        <taxon>Fungi</taxon>
        <taxon>Fungi incertae sedis</taxon>
        <taxon>Mucoromycota</taxon>
        <taxon>Mucoromycotina</taxon>
        <taxon>Mucoromycetes</taxon>
        <taxon>Mucorales</taxon>
        <taxon>Cunninghamellaceae</taxon>
        <taxon>Absidia</taxon>
    </lineage>
</organism>